<dbReference type="AlphaFoldDB" id="A0A9P5A3U6"/>
<reference evidence="2" key="2">
    <citation type="submission" date="2020-02" db="EMBL/GenBank/DDBJ databases">
        <title>Identification and distribution of gene clusters putatively required for synthesis of sphingolipid metabolism inhibitors in phylogenetically diverse species of the filamentous fungus Fusarium.</title>
        <authorList>
            <person name="Kim H.-S."/>
            <person name="Busman M."/>
            <person name="Brown D.W."/>
            <person name="Divon H."/>
            <person name="Uhlig S."/>
            <person name="Proctor R.H."/>
        </authorList>
    </citation>
    <scope>NUCLEOTIDE SEQUENCE</scope>
    <source>
        <strain evidence="2">NRRL 25174</strain>
    </source>
</reference>
<evidence type="ECO:0000313" key="3">
    <source>
        <dbReference type="Proteomes" id="UP000730481"/>
    </source>
</evidence>
<comment type="caution">
    <text evidence="2">The sequence shown here is derived from an EMBL/GenBank/DDBJ whole genome shotgun (WGS) entry which is preliminary data.</text>
</comment>
<dbReference type="PANTHER" id="PTHR36156:SF3">
    <property type="entry name" value="CUPIN 2 CONSERVED BARREL DOMAIN-CONTAINING PROTEIN"/>
    <property type="match status" value="1"/>
</dbReference>
<sequence>MSTDLDSNTSLPNPKRHITTHNNQGSSIYVEDLPESLNFWTISTEDNKSARFELGYVTEAFPITLNKDEDLATFKEAYANKQNSGLVKHGGTILRYVDIPPYSQSPMHRTVSLDYGIVIAGELECLLDSRETRIVRPGDLMVQRGTMHQWNNRTDRWARIVFVLFHAYPIEIAGKELGENYGGMGVPDSH</sequence>
<evidence type="ECO:0000313" key="2">
    <source>
        <dbReference type="EMBL" id="KAF4331880.1"/>
    </source>
</evidence>
<dbReference type="Proteomes" id="UP000730481">
    <property type="component" value="Unassembled WGS sequence"/>
</dbReference>
<accession>A0A9P5A3U6</accession>
<protein>
    <submittedName>
        <fullName evidence="2">Cupin domain protein</fullName>
    </submittedName>
</protein>
<reference evidence="2" key="1">
    <citation type="journal article" date="2017" name="Mycologia">
        <title>Fusarium algeriense, sp. nov., a novel toxigenic crown rot pathogen of durum wheat from Algeria is nested in the Fusarium burgessii species complex.</title>
        <authorList>
            <person name="Laraba I."/>
            <person name="Keddad A."/>
            <person name="Boureghda H."/>
            <person name="Abdallah N."/>
            <person name="Vaughan M.M."/>
            <person name="Proctor R.H."/>
            <person name="Busman M."/>
            <person name="O'Donnell K."/>
        </authorList>
    </citation>
    <scope>NUCLEOTIDE SEQUENCE</scope>
    <source>
        <strain evidence="2">NRRL 25174</strain>
    </source>
</reference>
<keyword evidence="3" id="KW-1185">Reference proteome</keyword>
<gene>
    <name evidence="2" type="ORF">FBEOM_14342</name>
</gene>
<dbReference type="InterPro" id="IPR011051">
    <property type="entry name" value="RmlC_Cupin_sf"/>
</dbReference>
<evidence type="ECO:0000256" key="1">
    <source>
        <dbReference type="SAM" id="MobiDB-lite"/>
    </source>
</evidence>
<dbReference type="InterPro" id="IPR014710">
    <property type="entry name" value="RmlC-like_jellyroll"/>
</dbReference>
<dbReference type="EMBL" id="PVQB02001332">
    <property type="protein sequence ID" value="KAF4331880.1"/>
    <property type="molecule type" value="Genomic_DNA"/>
</dbReference>
<feature type="region of interest" description="Disordered" evidence="1">
    <location>
        <begin position="1"/>
        <end position="23"/>
    </location>
</feature>
<dbReference type="CDD" id="cd02231">
    <property type="entry name" value="cupin_BLL6423-like"/>
    <property type="match status" value="1"/>
</dbReference>
<dbReference type="SUPFAM" id="SSF51182">
    <property type="entry name" value="RmlC-like cupins"/>
    <property type="match status" value="1"/>
</dbReference>
<dbReference type="InterPro" id="IPR047142">
    <property type="entry name" value="OryJ/VirC-like"/>
</dbReference>
<name>A0A9P5A3U6_9HYPO</name>
<dbReference type="OrthoDB" id="5840532at2759"/>
<feature type="compositionally biased region" description="Polar residues" evidence="1">
    <location>
        <begin position="1"/>
        <end position="12"/>
    </location>
</feature>
<organism evidence="2 3">
    <name type="scientific">Fusarium beomiforme</name>
    <dbReference type="NCBI Taxonomy" id="44412"/>
    <lineage>
        <taxon>Eukaryota</taxon>
        <taxon>Fungi</taxon>
        <taxon>Dikarya</taxon>
        <taxon>Ascomycota</taxon>
        <taxon>Pezizomycotina</taxon>
        <taxon>Sordariomycetes</taxon>
        <taxon>Hypocreomycetidae</taxon>
        <taxon>Hypocreales</taxon>
        <taxon>Nectriaceae</taxon>
        <taxon>Fusarium</taxon>
        <taxon>Fusarium burgessii species complex</taxon>
    </lineage>
</organism>
<dbReference type="PANTHER" id="PTHR36156">
    <property type="entry name" value="SLR2101 PROTEIN"/>
    <property type="match status" value="1"/>
</dbReference>
<dbReference type="Gene3D" id="2.60.120.10">
    <property type="entry name" value="Jelly Rolls"/>
    <property type="match status" value="1"/>
</dbReference>
<proteinExistence type="predicted"/>